<feature type="compositionally biased region" description="Acidic residues" evidence="2">
    <location>
        <begin position="153"/>
        <end position="191"/>
    </location>
</feature>
<feature type="region of interest" description="Disordered" evidence="2">
    <location>
        <begin position="26"/>
        <end position="100"/>
    </location>
</feature>
<dbReference type="Pfam" id="PF05841">
    <property type="entry name" value="Apc15p"/>
    <property type="match status" value="1"/>
</dbReference>
<dbReference type="AlphaFoldDB" id="A0A2C5Y518"/>
<dbReference type="Proteomes" id="UP000226192">
    <property type="component" value="Unassembled WGS sequence"/>
</dbReference>
<dbReference type="InterPro" id="IPR008402">
    <property type="entry name" value="APC_su15/mnd2"/>
</dbReference>
<protein>
    <submittedName>
        <fullName evidence="3">Uncharacterized protein</fullName>
    </submittedName>
</protein>
<keyword evidence="4" id="KW-1185">Reference proteome</keyword>
<accession>A0A2C5Y518</accession>
<dbReference type="EMBL" id="NJET01000085">
    <property type="protein sequence ID" value="PHH61971.1"/>
    <property type="molecule type" value="Genomic_DNA"/>
</dbReference>
<organism evidence="3 4">
    <name type="scientific">Ophiocordyceps australis</name>
    <dbReference type="NCBI Taxonomy" id="1399860"/>
    <lineage>
        <taxon>Eukaryota</taxon>
        <taxon>Fungi</taxon>
        <taxon>Dikarya</taxon>
        <taxon>Ascomycota</taxon>
        <taxon>Pezizomycotina</taxon>
        <taxon>Sordariomycetes</taxon>
        <taxon>Hypocreomycetidae</taxon>
        <taxon>Hypocreales</taxon>
        <taxon>Ophiocordycipitaceae</taxon>
        <taxon>Ophiocordyceps</taxon>
    </lineage>
</organism>
<name>A0A2C5Y518_9HYPO</name>
<dbReference type="GO" id="GO:0031145">
    <property type="term" value="P:anaphase-promoting complex-dependent catabolic process"/>
    <property type="evidence" value="ECO:0007669"/>
    <property type="project" value="InterPro"/>
</dbReference>
<evidence type="ECO:0000313" key="3">
    <source>
        <dbReference type="EMBL" id="PHH61971.1"/>
    </source>
</evidence>
<evidence type="ECO:0000313" key="4">
    <source>
        <dbReference type="Proteomes" id="UP000226192"/>
    </source>
</evidence>
<evidence type="ECO:0000256" key="2">
    <source>
        <dbReference type="SAM" id="MobiDB-lite"/>
    </source>
</evidence>
<gene>
    <name evidence="3" type="ORF">CDD81_7662</name>
</gene>
<feature type="region of interest" description="Disordered" evidence="2">
    <location>
        <begin position="225"/>
        <end position="373"/>
    </location>
</feature>
<dbReference type="STRING" id="1399860.A0A2C5Y518"/>
<sequence length="373" mass="41178">MLEPLPLPDFTPRDSHALWFLSSSRALPLPQPSRDSHHHHGDTAAAGPHAPGHARSRGHGHPAAERSMLARLRGEEQQLKRRRNNVQNFGSTWLRPPGLPKTLHQMREEKREQEEHIEALRREALQEELANAEAAAAAGGMTDEMQLDEAPDLDDEIPDAEDQFTLDADDDGDDDDGDDDGDNDATDDADDENQHAVAARTNAALREERQNGLIQARMRMTDDAFRAALVQGRPSGNDMYGGDDELDDESRGQLLDEDDLAHENDPPRGHSSAVMDMDANLDDDIPEADYGGYEHTDSDAGFSSSSSSSHSRDAGLDHGVDFLPRTARMNPQLSPTPQHGPRFMAPRDSMDLSNILSHDESSFTENSPTQNRR</sequence>
<dbReference type="GO" id="GO:0005680">
    <property type="term" value="C:anaphase-promoting complex"/>
    <property type="evidence" value="ECO:0007669"/>
    <property type="project" value="InterPro"/>
</dbReference>
<reference evidence="3 4" key="1">
    <citation type="submission" date="2017-06" db="EMBL/GenBank/DDBJ databases">
        <title>Ant-infecting Ophiocordyceps genomes reveal a high diversity of potential behavioral manipulation genes and a possible major role for enterotoxins.</title>
        <authorList>
            <person name="De Bekker C."/>
            <person name="Evans H.C."/>
            <person name="Brachmann A."/>
            <person name="Hughes D.P."/>
        </authorList>
    </citation>
    <scope>NUCLEOTIDE SEQUENCE [LARGE SCALE GENOMIC DNA]</scope>
    <source>
        <strain evidence="3 4">Map64</strain>
    </source>
</reference>
<feature type="compositionally biased region" description="Polar residues" evidence="2">
    <location>
        <begin position="363"/>
        <end position="373"/>
    </location>
</feature>
<proteinExistence type="predicted"/>
<feature type="region of interest" description="Disordered" evidence="2">
    <location>
        <begin position="153"/>
        <end position="196"/>
    </location>
</feature>
<comment type="caution">
    <text evidence="3">The sequence shown here is derived from an EMBL/GenBank/DDBJ whole genome shotgun (WGS) entry which is preliminary data.</text>
</comment>
<keyword evidence="1" id="KW-0175">Coiled coil</keyword>
<dbReference type="OrthoDB" id="5320532at2759"/>
<evidence type="ECO:0000256" key="1">
    <source>
        <dbReference type="SAM" id="Coils"/>
    </source>
</evidence>
<feature type="coiled-coil region" evidence="1">
    <location>
        <begin position="103"/>
        <end position="137"/>
    </location>
</feature>
<feature type="compositionally biased region" description="Basic and acidic residues" evidence="2">
    <location>
        <begin position="310"/>
        <end position="320"/>
    </location>
</feature>